<proteinExistence type="predicted"/>
<dbReference type="Pfam" id="PF15035">
    <property type="entry name" value="Rootletin"/>
    <property type="match status" value="1"/>
</dbReference>
<name>A0A0R3SKP0_HYMDI</name>
<dbReference type="Gene3D" id="1.10.287.1490">
    <property type="match status" value="1"/>
</dbReference>
<feature type="coiled-coil region" evidence="2">
    <location>
        <begin position="108"/>
        <end position="248"/>
    </location>
</feature>
<evidence type="ECO:0000256" key="1">
    <source>
        <dbReference type="ARBA" id="ARBA00023054"/>
    </source>
</evidence>
<protein>
    <submittedName>
        <fullName evidence="7">Rootletin</fullName>
    </submittedName>
</protein>
<accession>A0A0R3SKP0</accession>
<dbReference type="InterPro" id="IPR055167">
    <property type="entry name" value="Rootletin-like_CC"/>
</dbReference>
<organism evidence="7">
    <name type="scientific">Hymenolepis diminuta</name>
    <name type="common">Rat tapeworm</name>
    <dbReference type="NCBI Taxonomy" id="6216"/>
    <lineage>
        <taxon>Eukaryota</taxon>
        <taxon>Metazoa</taxon>
        <taxon>Spiralia</taxon>
        <taxon>Lophotrochozoa</taxon>
        <taxon>Platyhelminthes</taxon>
        <taxon>Cestoda</taxon>
        <taxon>Eucestoda</taxon>
        <taxon>Cyclophyllidea</taxon>
        <taxon>Hymenolepididae</taxon>
        <taxon>Hymenolepis</taxon>
    </lineage>
</organism>
<dbReference type="STRING" id="6216.A0A0R3SKP0"/>
<dbReference type="GO" id="GO:0005813">
    <property type="term" value="C:centrosome"/>
    <property type="evidence" value="ECO:0007669"/>
    <property type="project" value="TreeGrafter"/>
</dbReference>
<dbReference type="PANTHER" id="PTHR23159">
    <property type="entry name" value="CENTROSOMAL PROTEIN 2"/>
    <property type="match status" value="1"/>
</dbReference>
<dbReference type="PANTHER" id="PTHR23159:SF31">
    <property type="entry name" value="CENTROSOME-ASSOCIATED PROTEIN CEP250 ISOFORM X1"/>
    <property type="match status" value="1"/>
</dbReference>
<feature type="domain" description="Rootletin-like coiled-coil" evidence="4">
    <location>
        <begin position="119"/>
        <end position="309"/>
    </location>
</feature>
<dbReference type="AlphaFoldDB" id="A0A0R3SKP0"/>
<evidence type="ECO:0000313" key="6">
    <source>
        <dbReference type="Proteomes" id="UP000274504"/>
    </source>
</evidence>
<sequence>MSSDGTNSSTPRHTPSSDSEDETITQEGQELRVITTLPGTHPQQPEPVSLLAESQRLQREMLRVELGEATATELSQAGTGAGGVHSEISPAAGPISLTSMTSPTRTRIQMLEAELSDNKRRVTSLQESNQRHQKLIQTLQAQLTQSKRKNTDLEMEIADLKLELQKNAKKLQSKELEQESRLDARENMAKAREESLIAELENLTGALEAERAKSADLSRSNEILQDQIEEAASANQGLSRDVAQLTQAWRGATQTLEKREAEWQAEENAFNEYFSAEHNRLLALWREVVSLRRAFAELRHQTARDFTQVGHCKFEIMKLNRLEADLGKCKNWSFN</sequence>
<reference evidence="5 6" key="2">
    <citation type="submission" date="2018-11" db="EMBL/GenBank/DDBJ databases">
        <authorList>
            <consortium name="Pathogen Informatics"/>
        </authorList>
    </citation>
    <scope>NUCLEOTIDE SEQUENCE [LARGE SCALE GENOMIC DNA]</scope>
</reference>
<dbReference type="EMBL" id="UYSG01002902">
    <property type="protein sequence ID" value="VDL57821.1"/>
    <property type="molecule type" value="Genomic_DNA"/>
</dbReference>
<evidence type="ECO:0000256" key="2">
    <source>
        <dbReference type="SAM" id="Coils"/>
    </source>
</evidence>
<feature type="region of interest" description="Disordered" evidence="3">
    <location>
        <begin position="1"/>
        <end position="46"/>
    </location>
</feature>
<evidence type="ECO:0000313" key="7">
    <source>
        <dbReference type="WBParaSite" id="HDID_0000550501-mRNA-1"/>
    </source>
</evidence>
<dbReference type="Proteomes" id="UP000274504">
    <property type="component" value="Unassembled WGS sequence"/>
</dbReference>
<dbReference type="WBParaSite" id="HDID_0000550501-mRNA-1">
    <property type="protein sequence ID" value="HDID_0000550501-mRNA-1"/>
    <property type="gene ID" value="HDID_0000550501"/>
</dbReference>
<dbReference type="GO" id="GO:0005814">
    <property type="term" value="C:centriole"/>
    <property type="evidence" value="ECO:0007669"/>
    <property type="project" value="TreeGrafter"/>
</dbReference>
<gene>
    <name evidence="5" type="ORF">HDID_LOCUS5503</name>
</gene>
<reference evidence="7" key="1">
    <citation type="submission" date="2017-02" db="UniProtKB">
        <authorList>
            <consortium name="WormBaseParasite"/>
        </authorList>
    </citation>
    <scope>IDENTIFICATION</scope>
</reference>
<evidence type="ECO:0000313" key="5">
    <source>
        <dbReference type="EMBL" id="VDL57821.1"/>
    </source>
</evidence>
<evidence type="ECO:0000256" key="3">
    <source>
        <dbReference type="SAM" id="MobiDB-lite"/>
    </source>
</evidence>
<evidence type="ECO:0000259" key="4">
    <source>
        <dbReference type="Pfam" id="PF15035"/>
    </source>
</evidence>
<keyword evidence="1 2" id="KW-0175">Coiled coil</keyword>
<feature type="region of interest" description="Disordered" evidence="3">
    <location>
        <begin position="74"/>
        <end position="103"/>
    </location>
</feature>
<feature type="compositionally biased region" description="Polar residues" evidence="3">
    <location>
        <begin position="1"/>
        <end position="17"/>
    </location>
</feature>
<dbReference type="OrthoDB" id="3549872at2759"/>